<comment type="similarity">
    <text evidence="1">Belongs to the poly(ADP-ribose) glycohydrolase family.</text>
</comment>
<organism evidence="8 9">
    <name type="scientific">Vanessa tameamea</name>
    <name type="common">Kamehameha butterfly</name>
    <dbReference type="NCBI Taxonomy" id="334116"/>
    <lineage>
        <taxon>Eukaryota</taxon>
        <taxon>Metazoa</taxon>
        <taxon>Ecdysozoa</taxon>
        <taxon>Arthropoda</taxon>
        <taxon>Hexapoda</taxon>
        <taxon>Insecta</taxon>
        <taxon>Pterygota</taxon>
        <taxon>Neoptera</taxon>
        <taxon>Endopterygota</taxon>
        <taxon>Lepidoptera</taxon>
        <taxon>Glossata</taxon>
        <taxon>Ditrysia</taxon>
        <taxon>Papilionoidea</taxon>
        <taxon>Nymphalidae</taxon>
        <taxon>Nymphalinae</taxon>
        <taxon>Vanessa</taxon>
    </lineage>
</organism>
<sequence length="513" mass="58568">MSSDKILTDDFFKSMFGVHSPWLCREFPSVAEGESHTVLYEIPSDGNFNETLKPKIGEDKWDQDHVKLPCSAHNVYAIEDNDEKVLKKWDLIKSALSKPIHNSQEFLDAVLTYQSGFKEIWKFKALHKFFNEYWDEAESKKFFDITLPEVVKLALSLPDLIKSPIPLLKQGENKSISFTQLQLASLFANAFFCTFPERNNKRRDSEYKTYPPVNFNSLYDGGGPKVMEKLKCICHYFGRIYKDKPNGVVTFSRHHIPIDDCPDWNSCSSKISKTKLFVDSDTLIEDASGCIQVDFANKYIGGGVLRRGAVQEEIRFVSNPELIVSLLFAEVMAPTEAIMIIGSERFSTHSGYSMTFKWSGDYKDETPRDSSGRRRCAILALDAKRFPKPEEQYTKEMVDRELNKAYTGFSIHTTKEVINFPGVATGNWGCGAFGGNARLKSLLQLIACVEAGRPMAYYTFGDVELRDDINIIYNLLIEYEITVGELYKNILEYCQADVPRTNLYDYLKEKVKK</sequence>
<dbReference type="InterPro" id="IPR046372">
    <property type="entry name" value="PARG_cat_C"/>
</dbReference>
<evidence type="ECO:0000256" key="3">
    <source>
        <dbReference type="ARBA" id="ARBA00022801"/>
    </source>
</evidence>
<feature type="active site" evidence="4">
    <location>
        <position position="313"/>
    </location>
</feature>
<evidence type="ECO:0000259" key="7">
    <source>
        <dbReference type="Pfam" id="PF20811"/>
    </source>
</evidence>
<dbReference type="OrthoDB" id="1937899at2759"/>
<evidence type="ECO:0000313" key="8">
    <source>
        <dbReference type="Proteomes" id="UP001652626"/>
    </source>
</evidence>
<name>A0A8B8HIL8_VANTA</name>
<dbReference type="GO" id="GO:0004649">
    <property type="term" value="F:poly(ADP-ribose) glycohydrolase activity"/>
    <property type="evidence" value="ECO:0007669"/>
    <property type="project" value="UniProtKB-EC"/>
</dbReference>
<feature type="domain" description="PARG catalytic Macro" evidence="6">
    <location>
        <begin position="262"/>
        <end position="466"/>
    </location>
</feature>
<reference evidence="9" key="1">
    <citation type="submission" date="2025-08" db="UniProtKB">
        <authorList>
            <consortium name="RefSeq"/>
        </authorList>
    </citation>
    <scope>IDENTIFICATION</scope>
    <source>
        <tissue evidence="9">Whole body</tissue>
    </source>
</reference>
<dbReference type="PANTHER" id="PTHR12837">
    <property type="entry name" value="POLY ADP-RIBOSE GLYCOHYDROLASE"/>
    <property type="match status" value="1"/>
</dbReference>
<evidence type="ECO:0000313" key="9">
    <source>
        <dbReference type="RefSeq" id="XP_026483211.2"/>
    </source>
</evidence>
<dbReference type="GO" id="GO:0005975">
    <property type="term" value="P:carbohydrate metabolic process"/>
    <property type="evidence" value="ECO:0007669"/>
    <property type="project" value="InterPro"/>
</dbReference>
<feature type="binding site" evidence="5">
    <location>
        <position position="352"/>
    </location>
    <ligand>
        <name>substrate</name>
    </ligand>
</feature>
<dbReference type="GO" id="GO:0005737">
    <property type="term" value="C:cytoplasm"/>
    <property type="evidence" value="ECO:0007669"/>
    <property type="project" value="TreeGrafter"/>
</dbReference>
<keyword evidence="8" id="KW-1185">Reference proteome</keyword>
<dbReference type="EC" id="3.2.1.143" evidence="2"/>
<dbReference type="Pfam" id="PF20811">
    <property type="entry name" value="PARG_cat_N"/>
    <property type="match status" value="1"/>
</dbReference>
<dbReference type="InterPro" id="IPR048362">
    <property type="entry name" value="PARG_helical"/>
</dbReference>
<feature type="binding site" evidence="5">
    <location>
        <position position="297"/>
    </location>
    <ligand>
        <name>substrate</name>
    </ligand>
</feature>
<dbReference type="InterPro" id="IPR007724">
    <property type="entry name" value="Poly_GlycHdrlase"/>
</dbReference>
<dbReference type="AlphaFoldDB" id="A0A8B8HIL8"/>
<feature type="active site" evidence="4">
    <location>
        <position position="312"/>
    </location>
</feature>
<accession>A0A8B8HIL8</accession>
<proteinExistence type="inferred from homology"/>
<dbReference type="Proteomes" id="UP001652626">
    <property type="component" value="Chromosome 10"/>
</dbReference>
<keyword evidence="3" id="KW-0378">Hydrolase</keyword>
<dbReference type="RefSeq" id="XP_026483211.2">
    <property type="nucleotide sequence ID" value="XM_026627426.2"/>
</dbReference>
<dbReference type="OMA" id="LHGWTVG"/>
<feature type="binding site" evidence="5">
    <location>
        <position position="311"/>
    </location>
    <ligand>
        <name>substrate</name>
    </ligand>
</feature>
<evidence type="ECO:0000259" key="6">
    <source>
        <dbReference type="Pfam" id="PF05028"/>
    </source>
</evidence>
<feature type="domain" description="PARG helical" evidence="7">
    <location>
        <begin position="135"/>
        <end position="253"/>
    </location>
</feature>
<protein>
    <recommendedName>
        <fullName evidence="2">poly(ADP-ribose) glycohydrolase</fullName>
        <ecNumber evidence="2">3.2.1.143</ecNumber>
    </recommendedName>
</protein>
<evidence type="ECO:0000256" key="4">
    <source>
        <dbReference type="PIRSR" id="PIRSR607724-1"/>
    </source>
</evidence>
<feature type="active site" evidence="4">
    <location>
        <position position="294"/>
    </location>
</feature>
<dbReference type="GO" id="GO:0009225">
    <property type="term" value="P:nucleotide-sugar metabolic process"/>
    <property type="evidence" value="ECO:0007669"/>
    <property type="project" value="TreeGrafter"/>
</dbReference>
<gene>
    <name evidence="9" type="primary">LOC113391430</name>
</gene>
<dbReference type="GO" id="GO:1990966">
    <property type="term" value="P:ATP generation from poly-ADP-D-ribose"/>
    <property type="evidence" value="ECO:0007669"/>
    <property type="project" value="TreeGrafter"/>
</dbReference>
<dbReference type="GeneID" id="113391430"/>
<dbReference type="GO" id="GO:0005634">
    <property type="term" value="C:nucleus"/>
    <property type="evidence" value="ECO:0007669"/>
    <property type="project" value="TreeGrafter"/>
</dbReference>
<evidence type="ECO:0000256" key="5">
    <source>
        <dbReference type="PIRSR" id="PIRSR607724-2"/>
    </source>
</evidence>
<evidence type="ECO:0000256" key="2">
    <source>
        <dbReference type="ARBA" id="ARBA00012255"/>
    </source>
</evidence>
<dbReference type="Pfam" id="PF05028">
    <property type="entry name" value="PARG_cat_C"/>
    <property type="match status" value="1"/>
</dbReference>
<dbReference type="GO" id="GO:0006282">
    <property type="term" value="P:regulation of DNA repair"/>
    <property type="evidence" value="ECO:0007669"/>
    <property type="project" value="InterPro"/>
</dbReference>
<evidence type="ECO:0000256" key="1">
    <source>
        <dbReference type="ARBA" id="ARBA00009545"/>
    </source>
</evidence>
<dbReference type="PANTHER" id="PTHR12837:SF15">
    <property type="entry name" value="POLY(ADP-RIBOSE) GLYCOHYDROLASE"/>
    <property type="match status" value="1"/>
</dbReference>